<evidence type="ECO:0000313" key="3">
    <source>
        <dbReference type="Proteomes" id="UP000199800"/>
    </source>
</evidence>
<dbReference type="STRING" id="29364.SAMN04487772_11555"/>
<reference evidence="2 3" key="1">
    <citation type="submission" date="2016-10" db="EMBL/GenBank/DDBJ databases">
        <authorList>
            <person name="de Groot N.N."/>
        </authorList>
    </citation>
    <scope>NUCLEOTIDE SEQUENCE [LARGE SCALE GENOMIC DNA]</scope>
    <source>
        <strain evidence="2 3">DSM 1801</strain>
    </source>
</reference>
<name>A0A1I0DM37_9FIRM</name>
<accession>A0A1I0DM37</accession>
<keyword evidence="3" id="KW-1185">Reference proteome</keyword>
<evidence type="ECO:0000313" key="2">
    <source>
        <dbReference type="EMBL" id="SET33406.1"/>
    </source>
</evidence>
<protein>
    <submittedName>
        <fullName evidence="2">Uncharacterized protein</fullName>
    </submittedName>
</protein>
<dbReference type="Proteomes" id="UP000199800">
    <property type="component" value="Unassembled WGS sequence"/>
</dbReference>
<organism evidence="2 3">
    <name type="scientific">[Clostridium] polysaccharolyticum</name>
    <dbReference type="NCBI Taxonomy" id="29364"/>
    <lineage>
        <taxon>Bacteria</taxon>
        <taxon>Bacillati</taxon>
        <taxon>Bacillota</taxon>
        <taxon>Clostridia</taxon>
        <taxon>Lachnospirales</taxon>
        <taxon>Lachnospiraceae</taxon>
    </lineage>
</organism>
<keyword evidence="1" id="KW-0472">Membrane</keyword>
<feature type="transmembrane region" description="Helical" evidence="1">
    <location>
        <begin position="6"/>
        <end position="24"/>
    </location>
</feature>
<evidence type="ECO:0000256" key="1">
    <source>
        <dbReference type="SAM" id="Phobius"/>
    </source>
</evidence>
<dbReference type="EMBL" id="FOHN01000015">
    <property type="protein sequence ID" value="SET33406.1"/>
    <property type="molecule type" value="Genomic_DNA"/>
</dbReference>
<dbReference type="AlphaFoldDB" id="A0A1I0DM37"/>
<keyword evidence="1" id="KW-0812">Transmembrane</keyword>
<proteinExistence type="predicted"/>
<sequence length="156" mass="18183">MKKKVIFRFCIVIILFISVIIIHLETTPSTPNKIKISENTPTIIPSDNLTARKIQDCFEAHLPAKYNIQYNNDSFEAVITYNGNIIQIKKIIWLVICISRQIQLVKKKWTQSLILSYTNLNSSKDRKLHLLLQYAAFCLFMRLYSLFQLPEYVPSS</sequence>
<keyword evidence="1" id="KW-1133">Transmembrane helix</keyword>
<gene>
    <name evidence="2" type="ORF">SAMN04487772_11555</name>
</gene>